<protein>
    <recommendedName>
        <fullName evidence="2">SLH domain-containing protein</fullName>
    </recommendedName>
</protein>
<evidence type="ECO:0000256" key="1">
    <source>
        <dbReference type="SAM" id="SignalP"/>
    </source>
</evidence>
<dbReference type="PANTHER" id="PTHR43308">
    <property type="entry name" value="OUTER MEMBRANE PROTEIN ALPHA-RELATED"/>
    <property type="match status" value="1"/>
</dbReference>
<organism evidence="3 4">
    <name type="scientific">Sporomusa acidovorans (strain ATCC 49682 / DSM 3132 / Mol)</name>
    <dbReference type="NCBI Taxonomy" id="1123286"/>
    <lineage>
        <taxon>Bacteria</taxon>
        <taxon>Bacillati</taxon>
        <taxon>Bacillota</taxon>
        <taxon>Negativicutes</taxon>
        <taxon>Selenomonadales</taxon>
        <taxon>Sporomusaceae</taxon>
        <taxon>Sporomusa</taxon>
    </lineage>
</organism>
<keyword evidence="4" id="KW-1185">Reference proteome</keyword>
<gene>
    <name evidence="3" type="ORF">SPACI_055480</name>
</gene>
<dbReference type="PROSITE" id="PS51272">
    <property type="entry name" value="SLH"/>
    <property type="match status" value="1"/>
</dbReference>
<accession>A0ABZ3JAG8</accession>
<dbReference type="InterPro" id="IPR051465">
    <property type="entry name" value="Cell_Envelope_Struct_Comp"/>
</dbReference>
<feature type="domain" description="SLH" evidence="2">
    <location>
        <begin position="37"/>
        <end position="100"/>
    </location>
</feature>
<feature type="chain" id="PRO_5047314934" description="SLH domain-containing protein" evidence="1">
    <location>
        <begin position="36"/>
        <end position="491"/>
    </location>
</feature>
<evidence type="ECO:0000313" key="4">
    <source>
        <dbReference type="Proteomes" id="UP000216052"/>
    </source>
</evidence>
<name>A0ABZ3JAG8_SPOA4</name>
<dbReference type="EMBL" id="CP155571">
    <property type="protein sequence ID" value="XFO75427.1"/>
    <property type="molecule type" value="Genomic_DNA"/>
</dbReference>
<sequence length="491" mass="52950">MKKRHKISKWLTIVSVALMTITASGTAIIPSTAQAAVAQSFSDVPVNHWAYDAVTKLTQAGIVDGYSDRYYKGDKTITRYEMAIIVAKAMDKYDTANDTNKQLIDKLSAEFASELNKLGARVAKVETKTNTWISGETRFRYMGNTSNAPGVSKLHGSDKFDYRQRIKINANINDNMSVTARVNASGKMGNYDNSNGSTVTFDIFAVTAKNALGFDSIRAGRFPYDAFSHGILGKSIGVDGVRFDKTIGAAQFTGSVNNVVGNGTAANAYKDSVTGDAKTLTTAQINFKASKNVNVMGGYYWSDVSGFSSTNGVGGTMNITTGDSFANSKGWAVGFDAKLGDKLLLIGDYVSTKLNNVSGSHLSDSPKGWAIELTSATKFRPAFFEGKPLTDYTKVNDFGWAVSYRSIEAGATPYGASGFDGQALSYMSGAYPVFLKGTDNIKGVFLAVAKTIAKNVVWTTELQDLKIKDSKLTGGVSNLGKYYHTKIDFFY</sequence>
<reference evidence="3" key="1">
    <citation type="submission" date="2024-05" db="EMBL/GenBank/DDBJ databases">
        <title>Isolation and characterization of Sporomusa carbonis sp. nov., a carboxydotrophic hydrogenogen in the genus of Sporomusa isolated from a charcoal burning pile.</title>
        <authorList>
            <person name="Boeer T."/>
            <person name="Rosenbaum F."/>
            <person name="Eysell L."/>
            <person name="Mueller V."/>
            <person name="Daniel R."/>
            <person name="Poehlein A."/>
        </authorList>
    </citation>
    <scope>NUCLEOTIDE SEQUENCE [LARGE SCALE GENOMIC DNA]</scope>
    <source>
        <strain evidence="3">DSM 3132</strain>
    </source>
</reference>
<dbReference type="Proteomes" id="UP000216052">
    <property type="component" value="Chromosome"/>
</dbReference>
<dbReference type="Pfam" id="PF00395">
    <property type="entry name" value="SLH"/>
    <property type="match status" value="1"/>
</dbReference>
<feature type="signal peptide" evidence="1">
    <location>
        <begin position="1"/>
        <end position="35"/>
    </location>
</feature>
<evidence type="ECO:0000259" key="2">
    <source>
        <dbReference type="PROSITE" id="PS51272"/>
    </source>
</evidence>
<keyword evidence="1" id="KW-0732">Signal</keyword>
<dbReference type="InterPro" id="IPR001119">
    <property type="entry name" value="SLH_dom"/>
</dbReference>
<dbReference type="PANTHER" id="PTHR43308:SF5">
    <property type="entry name" value="S-LAYER PROTEIN _ PEPTIDOGLYCAN ENDO-BETA-N-ACETYLGLUCOSAMINIDASE"/>
    <property type="match status" value="1"/>
</dbReference>
<evidence type="ECO:0000313" key="3">
    <source>
        <dbReference type="EMBL" id="XFO75427.1"/>
    </source>
</evidence>
<proteinExistence type="predicted"/>
<dbReference type="RefSeq" id="WP_093793415.1">
    <property type="nucleotide sequence ID" value="NZ_CP155571.1"/>
</dbReference>